<evidence type="ECO:0000256" key="2">
    <source>
        <dbReference type="SAM" id="SignalP"/>
    </source>
</evidence>
<feature type="chain" id="PRO_5039895908" evidence="2">
    <location>
        <begin position="19"/>
        <end position="259"/>
    </location>
</feature>
<evidence type="ECO:0000313" key="3">
    <source>
        <dbReference type="EMBL" id="KAH8035306.1"/>
    </source>
</evidence>
<gene>
    <name evidence="3" type="ORF">HPB51_004547</name>
</gene>
<sequence length="259" mass="28075">MCVRTSLLVILVVTAAGGRRHASDTSRSRGSDSDTSGESSSEEGKRREDVADYKRASHGVVKNRDVLDSARSGNQELHIEKNDFIDVSWQKQHPELFRVKRVSTTGRSKKTATIALDVKDNTYRVWTQDYPAAVALLPYGVGAVHPAAVYHGPVSPTTEPVYSSYPVLLSGGAPLPLPTVVHADNVGALPYYYGWHSHSYSLPYAALPWAAPYTGAGYFAPNTATGYLPGAPFFSAGYPDYPGFYSALPDVGWSGDYLQ</sequence>
<dbReference type="EMBL" id="JABSTU010000003">
    <property type="protein sequence ID" value="KAH8035306.1"/>
    <property type="molecule type" value="Genomic_DNA"/>
</dbReference>
<feature type="compositionally biased region" description="Basic and acidic residues" evidence="1">
    <location>
        <begin position="42"/>
        <end position="55"/>
    </location>
</feature>
<name>A0A9J6ELS7_RHIMP</name>
<reference evidence="3" key="1">
    <citation type="journal article" date="2020" name="Cell">
        <title>Large-Scale Comparative Analyses of Tick Genomes Elucidate Their Genetic Diversity and Vector Capacities.</title>
        <authorList>
            <consortium name="Tick Genome and Microbiome Consortium (TIGMIC)"/>
            <person name="Jia N."/>
            <person name="Wang J."/>
            <person name="Shi W."/>
            <person name="Du L."/>
            <person name="Sun Y."/>
            <person name="Zhan W."/>
            <person name="Jiang J.F."/>
            <person name="Wang Q."/>
            <person name="Zhang B."/>
            <person name="Ji P."/>
            <person name="Bell-Sakyi L."/>
            <person name="Cui X.M."/>
            <person name="Yuan T.T."/>
            <person name="Jiang B.G."/>
            <person name="Yang W.F."/>
            <person name="Lam T.T."/>
            <person name="Chang Q.C."/>
            <person name="Ding S.J."/>
            <person name="Wang X.J."/>
            <person name="Zhu J.G."/>
            <person name="Ruan X.D."/>
            <person name="Zhao L."/>
            <person name="Wei J.T."/>
            <person name="Ye R.Z."/>
            <person name="Que T.C."/>
            <person name="Du C.H."/>
            <person name="Zhou Y.H."/>
            <person name="Cheng J.X."/>
            <person name="Dai P.F."/>
            <person name="Guo W.B."/>
            <person name="Han X.H."/>
            <person name="Huang E.J."/>
            <person name="Li L.F."/>
            <person name="Wei W."/>
            <person name="Gao Y.C."/>
            <person name="Liu J.Z."/>
            <person name="Shao H.Z."/>
            <person name="Wang X."/>
            <person name="Wang C.C."/>
            <person name="Yang T.C."/>
            <person name="Huo Q.B."/>
            <person name="Li W."/>
            <person name="Chen H.Y."/>
            <person name="Chen S.E."/>
            <person name="Zhou L.G."/>
            <person name="Ni X.B."/>
            <person name="Tian J.H."/>
            <person name="Sheng Y."/>
            <person name="Liu T."/>
            <person name="Pan Y.S."/>
            <person name="Xia L.Y."/>
            <person name="Li J."/>
            <person name="Zhao F."/>
            <person name="Cao W.C."/>
        </authorList>
    </citation>
    <scope>NUCLEOTIDE SEQUENCE</scope>
    <source>
        <strain evidence="3">Rmic-2018</strain>
    </source>
</reference>
<keyword evidence="4" id="KW-1185">Reference proteome</keyword>
<accession>A0A9J6ELS7</accession>
<keyword evidence="2" id="KW-0732">Signal</keyword>
<organism evidence="3 4">
    <name type="scientific">Rhipicephalus microplus</name>
    <name type="common">Cattle tick</name>
    <name type="synonym">Boophilus microplus</name>
    <dbReference type="NCBI Taxonomy" id="6941"/>
    <lineage>
        <taxon>Eukaryota</taxon>
        <taxon>Metazoa</taxon>
        <taxon>Ecdysozoa</taxon>
        <taxon>Arthropoda</taxon>
        <taxon>Chelicerata</taxon>
        <taxon>Arachnida</taxon>
        <taxon>Acari</taxon>
        <taxon>Parasitiformes</taxon>
        <taxon>Ixodida</taxon>
        <taxon>Ixodoidea</taxon>
        <taxon>Ixodidae</taxon>
        <taxon>Rhipicephalinae</taxon>
        <taxon>Rhipicephalus</taxon>
        <taxon>Boophilus</taxon>
    </lineage>
</organism>
<feature type="compositionally biased region" description="Basic and acidic residues" evidence="1">
    <location>
        <begin position="21"/>
        <end position="32"/>
    </location>
</feature>
<proteinExistence type="predicted"/>
<dbReference type="Proteomes" id="UP000821866">
    <property type="component" value="Chromosome 11"/>
</dbReference>
<comment type="caution">
    <text evidence="3">The sequence shown here is derived from an EMBL/GenBank/DDBJ whole genome shotgun (WGS) entry which is preliminary data.</text>
</comment>
<protein>
    <submittedName>
        <fullName evidence="3">Uncharacterized protein</fullName>
    </submittedName>
</protein>
<evidence type="ECO:0000256" key="1">
    <source>
        <dbReference type="SAM" id="MobiDB-lite"/>
    </source>
</evidence>
<dbReference type="AlphaFoldDB" id="A0A9J6ELS7"/>
<reference evidence="3" key="2">
    <citation type="submission" date="2021-09" db="EMBL/GenBank/DDBJ databases">
        <authorList>
            <person name="Jia N."/>
            <person name="Wang J."/>
            <person name="Shi W."/>
            <person name="Du L."/>
            <person name="Sun Y."/>
            <person name="Zhan W."/>
            <person name="Jiang J."/>
            <person name="Wang Q."/>
            <person name="Zhang B."/>
            <person name="Ji P."/>
            <person name="Sakyi L.B."/>
            <person name="Cui X."/>
            <person name="Yuan T."/>
            <person name="Jiang B."/>
            <person name="Yang W."/>
            <person name="Lam T.T.-Y."/>
            <person name="Chang Q."/>
            <person name="Ding S."/>
            <person name="Wang X."/>
            <person name="Zhu J."/>
            <person name="Ruan X."/>
            <person name="Zhao L."/>
            <person name="Wei J."/>
            <person name="Que T."/>
            <person name="Du C."/>
            <person name="Cheng J."/>
            <person name="Dai P."/>
            <person name="Han X."/>
            <person name="Huang E."/>
            <person name="Gao Y."/>
            <person name="Liu J."/>
            <person name="Shao H."/>
            <person name="Ye R."/>
            <person name="Li L."/>
            <person name="Wei W."/>
            <person name="Wang X."/>
            <person name="Wang C."/>
            <person name="Huo Q."/>
            <person name="Li W."/>
            <person name="Guo W."/>
            <person name="Chen H."/>
            <person name="Chen S."/>
            <person name="Zhou L."/>
            <person name="Zhou L."/>
            <person name="Ni X."/>
            <person name="Tian J."/>
            <person name="Zhou Y."/>
            <person name="Sheng Y."/>
            <person name="Liu T."/>
            <person name="Pan Y."/>
            <person name="Xia L."/>
            <person name="Li J."/>
            <person name="Zhao F."/>
            <person name="Cao W."/>
        </authorList>
    </citation>
    <scope>NUCLEOTIDE SEQUENCE</scope>
    <source>
        <strain evidence="3">Rmic-2018</strain>
        <tissue evidence="3">Larvae</tissue>
    </source>
</reference>
<feature type="signal peptide" evidence="2">
    <location>
        <begin position="1"/>
        <end position="18"/>
    </location>
</feature>
<evidence type="ECO:0000313" key="4">
    <source>
        <dbReference type="Proteomes" id="UP000821866"/>
    </source>
</evidence>
<feature type="region of interest" description="Disordered" evidence="1">
    <location>
        <begin position="19"/>
        <end position="55"/>
    </location>
</feature>